<dbReference type="GO" id="GO:0016787">
    <property type="term" value="F:hydrolase activity"/>
    <property type="evidence" value="ECO:0007669"/>
    <property type="project" value="InterPro"/>
</dbReference>
<comment type="caution">
    <text evidence="2">The sequence shown here is derived from an EMBL/GenBank/DDBJ whole genome shotgun (WGS) entry which is preliminary data.</text>
</comment>
<dbReference type="Gene3D" id="3.60.21.10">
    <property type="match status" value="1"/>
</dbReference>
<evidence type="ECO:0000259" key="1">
    <source>
        <dbReference type="Pfam" id="PF00149"/>
    </source>
</evidence>
<dbReference type="EMBL" id="AZMM01013871">
    <property type="protein sequence ID" value="ETJ31643.1"/>
    <property type="molecule type" value="Genomic_DNA"/>
</dbReference>
<reference evidence="2" key="1">
    <citation type="submission" date="2013-12" db="EMBL/GenBank/DDBJ databases">
        <title>A Varibaculum cambriense genome reconstructed from a premature infant gut community with otherwise low bacterial novelty that shifts toward anaerobic metabolism during the third week of life.</title>
        <authorList>
            <person name="Brown C.T."/>
            <person name="Sharon I."/>
            <person name="Thomas B.C."/>
            <person name="Castelle C.J."/>
            <person name="Morowitz M.J."/>
            <person name="Banfield J.F."/>
        </authorList>
    </citation>
    <scope>NUCLEOTIDE SEQUENCE</scope>
</reference>
<dbReference type="Pfam" id="PF00149">
    <property type="entry name" value="Metallophos"/>
    <property type="match status" value="1"/>
</dbReference>
<name>W1XMP9_9ZZZZ</name>
<gene>
    <name evidence="2" type="ORF">Q604_UNBC13871G0001</name>
</gene>
<feature type="domain" description="Calcineurin-like phosphoesterase" evidence="1">
    <location>
        <begin position="4"/>
        <end position="63"/>
    </location>
</feature>
<organism evidence="2">
    <name type="scientific">human gut metagenome</name>
    <dbReference type="NCBI Taxonomy" id="408170"/>
    <lineage>
        <taxon>unclassified sequences</taxon>
        <taxon>metagenomes</taxon>
        <taxon>organismal metagenomes</taxon>
    </lineage>
</organism>
<dbReference type="PANTHER" id="PTHR30337:SF7">
    <property type="entry name" value="PHOSPHOESTERASE"/>
    <property type="match status" value="1"/>
</dbReference>
<feature type="non-terminal residue" evidence="2">
    <location>
        <position position="63"/>
    </location>
</feature>
<dbReference type="AlphaFoldDB" id="W1XMP9"/>
<sequence>MQPFRFIHCGDLHLGAPFQYATGISSAVDRAVSEATYVALDKIIDTAITEHVHAVVIAGDIYN</sequence>
<dbReference type="InterPro" id="IPR004843">
    <property type="entry name" value="Calcineurin-like_PHP"/>
</dbReference>
<dbReference type="SUPFAM" id="SSF56300">
    <property type="entry name" value="Metallo-dependent phosphatases"/>
    <property type="match status" value="1"/>
</dbReference>
<evidence type="ECO:0000313" key="2">
    <source>
        <dbReference type="EMBL" id="ETJ31643.1"/>
    </source>
</evidence>
<dbReference type="PANTHER" id="PTHR30337">
    <property type="entry name" value="COMPONENT OF ATP-DEPENDENT DSDNA EXONUCLEASE"/>
    <property type="match status" value="1"/>
</dbReference>
<dbReference type="InterPro" id="IPR050535">
    <property type="entry name" value="DNA_Repair-Maintenance_Comp"/>
</dbReference>
<accession>W1XMP9</accession>
<proteinExistence type="predicted"/>
<protein>
    <submittedName>
        <fullName evidence="2">Ser/Thr phosphatase family protein</fullName>
    </submittedName>
</protein>
<dbReference type="InterPro" id="IPR029052">
    <property type="entry name" value="Metallo-depent_PP-like"/>
</dbReference>